<feature type="region of interest" description="Disordered" evidence="1">
    <location>
        <begin position="14"/>
        <end position="33"/>
    </location>
</feature>
<sequence>MANFDKSFERMFTNEGGFQNDPNDRGNWTSGVVGEGELKGTKMGISAMSYPNLDIANLTKGQVKTIYRTDWWDKHDIGSFPDVITYQLFDAAINHGFRRSVKMLQNAAGCKADGYVGPLTRIAVNDMDENDLLLNFLAERLVFMTHVPTWNLYGKGWAMRIAHNLKYGALDNDS</sequence>
<dbReference type="Proteomes" id="UP000503037">
    <property type="component" value="Segment"/>
</dbReference>
<protein>
    <submittedName>
        <fullName evidence="3">Lysozyme</fullName>
    </submittedName>
</protein>
<evidence type="ECO:0000313" key="4">
    <source>
        <dbReference type="Proteomes" id="UP000503037"/>
    </source>
</evidence>
<gene>
    <name evidence="3" type="ORF">vBAcoSR7M_18</name>
</gene>
<feature type="domain" description="TtsA-like Glycoside hydrolase family 108" evidence="2">
    <location>
        <begin position="9"/>
        <end position="96"/>
    </location>
</feature>
<dbReference type="InterPro" id="IPR008565">
    <property type="entry name" value="TtsA-like_GH18_dom"/>
</dbReference>
<proteinExistence type="predicted"/>
<dbReference type="Gene3D" id="1.20.141.10">
    <property type="entry name" value="Chitosanase, subunit A, domain 1"/>
    <property type="match status" value="1"/>
</dbReference>
<dbReference type="EMBL" id="MT345684">
    <property type="protein sequence ID" value="QJI53340.1"/>
    <property type="molecule type" value="Genomic_DNA"/>
</dbReference>
<evidence type="ECO:0000313" key="3">
    <source>
        <dbReference type="EMBL" id="QJI53340.1"/>
    </source>
</evidence>
<accession>A0A6M3YND9</accession>
<reference evidence="4" key="1">
    <citation type="submission" date="2020-04" db="EMBL/GenBank/DDBJ databases">
        <authorList>
            <person name="Ma R."/>
            <person name="Lai J."/>
            <person name="Yang Y."/>
            <person name="Jiao N."/>
            <person name="Zhang R."/>
        </authorList>
    </citation>
    <scope>NUCLEOTIDE SEQUENCE [LARGE SCALE GENOMIC DNA]</scope>
</reference>
<organism evidence="3 4">
    <name type="scientific">Alteromonas phage vB_AcoS-R7M</name>
    <dbReference type="NCBI Taxonomy" id="2729541"/>
    <lineage>
        <taxon>Viruses</taxon>
        <taxon>Duplodnaviria</taxon>
        <taxon>Heunggongvirae</taxon>
        <taxon>Uroviricota</taxon>
        <taxon>Caudoviricetes</taxon>
        <taxon>Queuovirinae</taxon>
        <taxon>Amoyvirus</taxon>
        <taxon>Amoyvirus R7M</taxon>
    </lineage>
</organism>
<dbReference type="CDD" id="cd13926">
    <property type="entry name" value="N-acetylmuramidase_GH108"/>
    <property type="match status" value="1"/>
</dbReference>
<dbReference type="SUPFAM" id="SSF53955">
    <property type="entry name" value="Lysozyme-like"/>
    <property type="match status" value="1"/>
</dbReference>
<dbReference type="Pfam" id="PF05838">
    <property type="entry name" value="Glyco_hydro_108"/>
    <property type="match status" value="1"/>
</dbReference>
<dbReference type="InterPro" id="IPR023346">
    <property type="entry name" value="Lysozyme-like_dom_sf"/>
</dbReference>
<feature type="compositionally biased region" description="Polar residues" evidence="1">
    <location>
        <begin position="16"/>
        <end position="30"/>
    </location>
</feature>
<evidence type="ECO:0000256" key="1">
    <source>
        <dbReference type="SAM" id="MobiDB-lite"/>
    </source>
</evidence>
<keyword evidence="4" id="KW-1185">Reference proteome</keyword>
<name>A0A6M3YND9_9CAUD</name>
<evidence type="ECO:0000259" key="2">
    <source>
        <dbReference type="Pfam" id="PF05838"/>
    </source>
</evidence>